<dbReference type="EMBL" id="CP073767">
    <property type="protein sequence ID" value="UWZ57954.1"/>
    <property type="molecule type" value="Genomic_DNA"/>
</dbReference>
<dbReference type="InterPro" id="IPR014729">
    <property type="entry name" value="Rossmann-like_a/b/a_fold"/>
</dbReference>
<dbReference type="RefSeq" id="WP_033360083.1">
    <property type="nucleotide sequence ID" value="NZ_CP073767.1"/>
</dbReference>
<dbReference type="InterPro" id="IPR006016">
    <property type="entry name" value="UspA"/>
</dbReference>
<dbReference type="AlphaFoldDB" id="A0A9Q9MII2"/>
<feature type="domain" description="UspA" evidence="2">
    <location>
        <begin position="147"/>
        <end position="276"/>
    </location>
</feature>
<dbReference type="PANTHER" id="PTHR46268:SF6">
    <property type="entry name" value="UNIVERSAL STRESS PROTEIN UP12"/>
    <property type="match status" value="1"/>
</dbReference>
<protein>
    <submittedName>
        <fullName evidence="3">Universal stress protein</fullName>
    </submittedName>
</protein>
<dbReference type="KEGG" id="daur:Daura_18335"/>
<evidence type="ECO:0000259" key="2">
    <source>
        <dbReference type="Pfam" id="PF00582"/>
    </source>
</evidence>
<accession>A0A9Q9MII2</accession>
<organism evidence="3 4">
    <name type="scientific">Dactylosporangium aurantiacum</name>
    <dbReference type="NCBI Taxonomy" id="35754"/>
    <lineage>
        <taxon>Bacteria</taxon>
        <taxon>Bacillati</taxon>
        <taxon>Actinomycetota</taxon>
        <taxon>Actinomycetes</taxon>
        <taxon>Micromonosporales</taxon>
        <taxon>Micromonosporaceae</taxon>
        <taxon>Dactylosporangium</taxon>
    </lineage>
</organism>
<evidence type="ECO:0000313" key="3">
    <source>
        <dbReference type="EMBL" id="UWZ57954.1"/>
    </source>
</evidence>
<sequence length="278" mass="29525">MSIIHRPVIVGVDGSPAAFGAVRWAADIAVRMGRPLRIMHALGVPGPYEEITDEHGLALDAATEARHWFPGLHVTTSTWYGEPVRVLREQSRHAELVVVGSRGHGGFHALLVGSVGVHLAGYSHCPVLVVHHAERWAGPEAVLPSDRPVVAGADGSPGGQQALELAFREASARKVPLVAVRAWQEPASRLARRVNPDRLAADLAADLGQLQAKDPAVRLEPRVVHGPPVQVLLDAARDALMVVLGARGHGGFAGLRIGGVTQHVLEHAETPVLVARFA</sequence>
<dbReference type="InterPro" id="IPR006015">
    <property type="entry name" value="Universal_stress_UspA"/>
</dbReference>
<feature type="domain" description="UspA" evidence="2">
    <location>
        <begin position="6"/>
        <end position="131"/>
    </location>
</feature>
<name>A0A9Q9MII2_9ACTN</name>
<reference evidence="3" key="1">
    <citation type="submission" date="2021-04" db="EMBL/GenBank/DDBJ databases">
        <title>Dactylosporangium aurantiacum NRRL B-8018 full assembly.</title>
        <authorList>
            <person name="Hartkoorn R.C."/>
            <person name="Beaudoing E."/>
            <person name="Hot D."/>
        </authorList>
    </citation>
    <scope>NUCLEOTIDE SEQUENCE</scope>
    <source>
        <strain evidence="3">NRRL B-8018</strain>
    </source>
</reference>
<dbReference type="Pfam" id="PF00582">
    <property type="entry name" value="Usp"/>
    <property type="match status" value="2"/>
</dbReference>
<gene>
    <name evidence="3" type="ORF">Daura_18335</name>
</gene>
<comment type="similarity">
    <text evidence="1">Belongs to the universal stress protein A family.</text>
</comment>
<dbReference type="PRINTS" id="PR01438">
    <property type="entry name" value="UNVRSLSTRESS"/>
</dbReference>
<dbReference type="Gene3D" id="3.40.50.620">
    <property type="entry name" value="HUPs"/>
    <property type="match status" value="2"/>
</dbReference>
<dbReference type="PANTHER" id="PTHR46268">
    <property type="entry name" value="STRESS RESPONSE PROTEIN NHAX"/>
    <property type="match status" value="1"/>
</dbReference>
<dbReference type="SUPFAM" id="SSF52402">
    <property type="entry name" value="Adenine nucleotide alpha hydrolases-like"/>
    <property type="match status" value="2"/>
</dbReference>
<evidence type="ECO:0000256" key="1">
    <source>
        <dbReference type="ARBA" id="ARBA00008791"/>
    </source>
</evidence>
<evidence type="ECO:0000313" key="4">
    <source>
        <dbReference type="Proteomes" id="UP001058003"/>
    </source>
</evidence>
<proteinExistence type="inferred from homology"/>
<keyword evidence="4" id="KW-1185">Reference proteome</keyword>
<dbReference type="Proteomes" id="UP001058003">
    <property type="component" value="Chromosome"/>
</dbReference>